<evidence type="ECO:0008006" key="4">
    <source>
        <dbReference type="Google" id="ProtNLM"/>
    </source>
</evidence>
<dbReference type="RefSeq" id="WP_345562397.1">
    <property type="nucleotide sequence ID" value="NZ_BAABDQ010000005.1"/>
</dbReference>
<evidence type="ECO:0000313" key="2">
    <source>
        <dbReference type="EMBL" id="GAA3549125.1"/>
    </source>
</evidence>
<evidence type="ECO:0000313" key="3">
    <source>
        <dbReference type="Proteomes" id="UP001500630"/>
    </source>
</evidence>
<evidence type="ECO:0000256" key="1">
    <source>
        <dbReference type="SAM" id="MobiDB-lite"/>
    </source>
</evidence>
<feature type="region of interest" description="Disordered" evidence="1">
    <location>
        <begin position="1"/>
        <end position="26"/>
    </location>
</feature>
<gene>
    <name evidence="2" type="ORF">GCM10022419_031830</name>
</gene>
<accession>A0ABP6WBQ9</accession>
<name>A0ABP6WBQ9_9ACTN</name>
<keyword evidence="3" id="KW-1185">Reference proteome</keyword>
<dbReference type="Proteomes" id="UP001500630">
    <property type="component" value="Unassembled WGS sequence"/>
</dbReference>
<dbReference type="EMBL" id="BAABDQ010000005">
    <property type="protein sequence ID" value="GAA3549125.1"/>
    <property type="molecule type" value="Genomic_DNA"/>
</dbReference>
<proteinExistence type="predicted"/>
<protein>
    <recommendedName>
        <fullName evidence="4">PLAT domain-containing protein</fullName>
    </recommendedName>
</protein>
<sequence length="156" mass="17036">MPPVSGRDPIASIDAHVKTGPDDDVAGGSYDDDAYLGIAGREFKLDLPGQNDLDVGQEFHYIYGAGGNTAYDKYNDPRSPQLTFDDVLSNDVYVRINPSDDWWHVEHVQVSVRGVLGSHVTFEALNGSASQWLGNPLGLILHLKRSGHQADESEKS</sequence>
<comment type="caution">
    <text evidence="2">The sequence shown here is derived from an EMBL/GenBank/DDBJ whole genome shotgun (WGS) entry which is preliminary data.</text>
</comment>
<reference evidence="3" key="1">
    <citation type="journal article" date="2019" name="Int. J. Syst. Evol. Microbiol.">
        <title>The Global Catalogue of Microorganisms (GCM) 10K type strain sequencing project: providing services to taxonomists for standard genome sequencing and annotation.</title>
        <authorList>
            <consortium name="The Broad Institute Genomics Platform"/>
            <consortium name="The Broad Institute Genome Sequencing Center for Infectious Disease"/>
            <person name="Wu L."/>
            <person name="Ma J."/>
        </authorList>
    </citation>
    <scope>NUCLEOTIDE SEQUENCE [LARGE SCALE GENOMIC DNA]</scope>
    <source>
        <strain evidence="3">JCM 17326</strain>
    </source>
</reference>
<organism evidence="2 3">
    <name type="scientific">Nonomuraea rosea</name>
    <dbReference type="NCBI Taxonomy" id="638574"/>
    <lineage>
        <taxon>Bacteria</taxon>
        <taxon>Bacillati</taxon>
        <taxon>Actinomycetota</taxon>
        <taxon>Actinomycetes</taxon>
        <taxon>Streptosporangiales</taxon>
        <taxon>Streptosporangiaceae</taxon>
        <taxon>Nonomuraea</taxon>
    </lineage>
</organism>